<organism evidence="2 3">
    <name type="scientific">Berryella wangjianweii</name>
    <dbReference type="NCBI Taxonomy" id="2734634"/>
    <lineage>
        <taxon>Bacteria</taxon>
        <taxon>Bacillati</taxon>
        <taxon>Actinomycetota</taxon>
        <taxon>Coriobacteriia</taxon>
        <taxon>Eggerthellales</taxon>
        <taxon>Eggerthellaceae</taxon>
        <taxon>Berryella</taxon>
    </lineage>
</organism>
<reference evidence="3" key="1">
    <citation type="submission" date="2020-05" db="EMBL/GenBank/DDBJ databases">
        <title>Novel species in genus Nocardioides.</title>
        <authorList>
            <person name="Zhang G."/>
        </authorList>
    </citation>
    <scope>NUCLEOTIDE SEQUENCE [LARGE SCALE GENOMIC DNA]</scope>
    <source>
        <strain evidence="3">zg-1050</strain>
    </source>
</reference>
<dbReference type="Proteomes" id="UP000503297">
    <property type="component" value="Chromosome"/>
</dbReference>
<dbReference type="KEGG" id="bwa:HLV38_00690"/>
<feature type="domain" description="Ribosome maturation factor RimM PRC barrel" evidence="1">
    <location>
        <begin position="79"/>
        <end position="170"/>
    </location>
</feature>
<dbReference type="GO" id="GO:0005840">
    <property type="term" value="C:ribosome"/>
    <property type="evidence" value="ECO:0007669"/>
    <property type="project" value="InterPro"/>
</dbReference>
<evidence type="ECO:0000259" key="1">
    <source>
        <dbReference type="Pfam" id="PF24986"/>
    </source>
</evidence>
<protein>
    <submittedName>
        <fullName evidence="2">16S rRNA processing protein RimM</fullName>
    </submittedName>
</protein>
<dbReference type="GO" id="GO:0043022">
    <property type="term" value="F:ribosome binding"/>
    <property type="evidence" value="ECO:0007669"/>
    <property type="project" value="InterPro"/>
</dbReference>
<dbReference type="AlphaFoldDB" id="A0A6M8J282"/>
<proteinExistence type="predicted"/>
<keyword evidence="3" id="KW-1185">Reference proteome</keyword>
<dbReference type="EMBL" id="CP053716">
    <property type="protein sequence ID" value="QKF06803.1"/>
    <property type="molecule type" value="Genomic_DNA"/>
</dbReference>
<evidence type="ECO:0000313" key="2">
    <source>
        <dbReference type="EMBL" id="QKF06803.1"/>
    </source>
</evidence>
<dbReference type="InterPro" id="IPR011033">
    <property type="entry name" value="PRC_barrel-like_sf"/>
</dbReference>
<dbReference type="SUPFAM" id="SSF50346">
    <property type="entry name" value="PRC-barrel domain"/>
    <property type="match status" value="1"/>
</dbReference>
<accession>A0A6M8J282</accession>
<dbReference type="PANTHER" id="PTHR33692:SF1">
    <property type="entry name" value="RIBOSOME MATURATION FACTOR RIMM"/>
    <property type="match status" value="1"/>
</dbReference>
<dbReference type="InterPro" id="IPR011961">
    <property type="entry name" value="RimM"/>
</dbReference>
<dbReference type="Gene3D" id="2.30.30.240">
    <property type="entry name" value="PRC-barrel domain"/>
    <property type="match status" value="1"/>
</dbReference>
<dbReference type="InterPro" id="IPR056792">
    <property type="entry name" value="PRC_RimM"/>
</dbReference>
<sequence length="173" mass="18822">MRTWTNVAVLAKARSRAGGFVAKSAAGLPFLLAEGMEVAFVPPRLDAPRRARVERVWNERERSAQVSFEGIDDPSVAADLVGCQCLVRTADLDLDRLRDDPVSWSGWEVVDVVYGPLGRVSDVIENPGQTLVEVDAPGRDRPLLIPAVDAFIRAVDVEAGRIEVSVPEGLLHL</sequence>
<evidence type="ECO:0000313" key="3">
    <source>
        <dbReference type="Proteomes" id="UP000503297"/>
    </source>
</evidence>
<dbReference type="PANTHER" id="PTHR33692">
    <property type="entry name" value="RIBOSOME MATURATION FACTOR RIMM"/>
    <property type="match status" value="1"/>
</dbReference>
<gene>
    <name evidence="2" type="ORF">HLV38_00690</name>
</gene>
<dbReference type="RefSeq" id="WP_172301020.1">
    <property type="nucleotide sequence ID" value="NZ_CP053716.1"/>
</dbReference>
<dbReference type="GO" id="GO:0006364">
    <property type="term" value="P:rRNA processing"/>
    <property type="evidence" value="ECO:0007669"/>
    <property type="project" value="InterPro"/>
</dbReference>
<name>A0A6M8J282_9ACTN</name>
<dbReference type="Pfam" id="PF24986">
    <property type="entry name" value="PRC_RimM"/>
    <property type="match status" value="1"/>
</dbReference>